<accession>A0A2P2JXC1</accession>
<sequence length="39" mass="4653">MKSYLWTGQFQQPPRQSSRPCKSRLHQYHNQHLKLSGQA</sequence>
<dbReference type="AlphaFoldDB" id="A0A2P2JXC1"/>
<protein>
    <submittedName>
        <fullName evidence="2">Uncharacterized protein</fullName>
    </submittedName>
</protein>
<evidence type="ECO:0000313" key="2">
    <source>
        <dbReference type="EMBL" id="MBW98111.1"/>
    </source>
</evidence>
<name>A0A2P2JXC1_RHIMU</name>
<proteinExistence type="predicted"/>
<organism evidence="2">
    <name type="scientific">Rhizophora mucronata</name>
    <name type="common">Asiatic mangrove</name>
    <dbReference type="NCBI Taxonomy" id="61149"/>
    <lineage>
        <taxon>Eukaryota</taxon>
        <taxon>Viridiplantae</taxon>
        <taxon>Streptophyta</taxon>
        <taxon>Embryophyta</taxon>
        <taxon>Tracheophyta</taxon>
        <taxon>Spermatophyta</taxon>
        <taxon>Magnoliopsida</taxon>
        <taxon>eudicotyledons</taxon>
        <taxon>Gunneridae</taxon>
        <taxon>Pentapetalae</taxon>
        <taxon>rosids</taxon>
        <taxon>fabids</taxon>
        <taxon>Malpighiales</taxon>
        <taxon>Rhizophoraceae</taxon>
        <taxon>Rhizophora</taxon>
    </lineage>
</organism>
<reference evidence="2" key="1">
    <citation type="submission" date="2018-02" db="EMBL/GenBank/DDBJ databases">
        <title>Rhizophora mucronata_Transcriptome.</title>
        <authorList>
            <person name="Meera S.P."/>
            <person name="Sreeshan A."/>
            <person name="Augustine A."/>
        </authorList>
    </citation>
    <scope>NUCLEOTIDE SEQUENCE</scope>
    <source>
        <tissue evidence="2">Leaf</tissue>
    </source>
</reference>
<feature type="compositionally biased region" description="Low complexity" evidence="1">
    <location>
        <begin position="11"/>
        <end position="20"/>
    </location>
</feature>
<evidence type="ECO:0000256" key="1">
    <source>
        <dbReference type="SAM" id="MobiDB-lite"/>
    </source>
</evidence>
<feature type="compositionally biased region" description="Polar residues" evidence="1">
    <location>
        <begin position="1"/>
        <end position="10"/>
    </location>
</feature>
<feature type="region of interest" description="Disordered" evidence="1">
    <location>
        <begin position="1"/>
        <end position="24"/>
    </location>
</feature>
<dbReference type="EMBL" id="GGEC01017628">
    <property type="protein sequence ID" value="MBW98111.1"/>
    <property type="molecule type" value="Transcribed_RNA"/>
</dbReference>